<reference evidence="4" key="2">
    <citation type="submission" date="2015-01" db="EMBL/GenBank/DDBJ databases">
        <title>Evolutionary Origins and Diversification of the Mycorrhizal Mutualists.</title>
        <authorList>
            <consortium name="DOE Joint Genome Institute"/>
            <consortium name="Mycorrhizal Genomics Consortium"/>
            <person name="Kohler A."/>
            <person name="Kuo A."/>
            <person name="Nagy L.G."/>
            <person name="Floudas D."/>
            <person name="Copeland A."/>
            <person name="Barry K.W."/>
            <person name="Cichocki N."/>
            <person name="Veneault-Fourrey C."/>
            <person name="LaButti K."/>
            <person name="Lindquist E.A."/>
            <person name="Lipzen A."/>
            <person name="Lundell T."/>
            <person name="Morin E."/>
            <person name="Murat C."/>
            <person name="Riley R."/>
            <person name="Ohm R."/>
            <person name="Sun H."/>
            <person name="Tunlid A."/>
            <person name="Henrissat B."/>
            <person name="Grigoriev I.V."/>
            <person name="Hibbett D.S."/>
            <person name="Martin F."/>
        </authorList>
    </citation>
    <scope>NUCLEOTIDE SEQUENCE [LARGE SCALE GENOMIC DNA]</scope>
    <source>
        <strain evidence="4">Ve08.2h10</strain>
    </source>
</reference>
<dbReference type="Proteomes" id="UP000054538">
    <property type="component" value="Unassembled WGS sequence"/>
</dbReference>
<gene>
    <name evidence="3" type="ORF">PAXRUDRAFT_100260</name>
</gene>
<protein>
    <submittedName>
        <fullName evidence="3">Uncharacterized protein</fullName>
    </submittedName>
</protein>
<accession>A0A0D0D9G7</accession>
<sequence>VMNVLHCLQCNELSAAAFICEILQSWDTDYATAQLTLTGNAVQICKQLWNNKNSHVETLSWALAVMWEELCDEVSELSLAKHGLHFNATTASTDQLESGFMDKLAQKMQAISLALWSFAMALLDSRGGRCCCMSRTSVFRTFEQDEMDLGEFGGDDPGPLAERDDEESSDGGGPGKCLRKWQRRANDRNVVLLMIKAVVVISIFLQSSNEKCNSLQGWMGFF</sequence>
<keyword evidence="4" id="KW-1185">Reference proteome</keyword>
<feature type="non-terminal residue" evidence="3">
    <location>
        <position position="222"/>
    </location>
</feature>
<organism evidence="3 4">
    <name type="scientific">Paxillus rubicundulus Ve08.2h10</name>
    <dbReference type="NCBI Taxonomy" id="930991"/>
    <lineage>
        <taxon>Eukaryota</taxon>
        <taxon>Fungi</taxon>
        <taxon>Dikarya</taxon>
        <taxon>Basidiomycota</taxon>
        <taxon>Agaricomycotina</taxon>
        <taxon>Agaricomycetes</taxon>
        <taxon>Agaricomycetidae</taxon>
        <taxon>Boletales</taxon>
        <taxon>Paxilineae</taxon>
        <taxon>Paxillaceae</taxon>
        <taxon>Paxillus</taxon>
    </lineage>
</organism>
<dbReference type="AlphaFoldDB" id="A0A0D0D9G7"/>
<keyword evidence="2" id="KW-0812">Transmembrane</keyword>
<feature type="transmembrane region" description="Helical" evidence="2">
    <location>
        <begin position="189"/>
        <end position="205"/>
    </location>
</feature>
<feature type="non-terminal residue" evidence="3">
    <location>
        <position position="1"/>
    </location>
</feature>
<evidence type="ECO:0000313" key="3">
    <source>
        <dbReference type="EMBL" id="KIK73810.1"/>
    </source>
</evidence>
<feature type="region of interest" description="Disordered" evidence="1">
    <location>
        <begin position="148"/>
        <end position="178"/>
    </location>
</feature>
<dbReference type="EMBL" id="KN829408">
    <property type="protein sequence ID" value="KIK73810.1"/>
    <property type="molecule type" value="Genomic_DNA"/>
</dbReference>
<dbReference type="HOGENOM" id="CLU_115516_0_0_1"/>
<keyword evidence="2" id="KW-0472">Membrane</keyword>
<dbReference type="InParanoid" id="A0A0D0D9G7"/>
<proteinExistence type="predicted"/>
<dbReference type="OrthoDB" id="4743193at2759"/>
<reference evidence="3 4" key="1">
    <citation type="submission" date="2014-04" db="EMBL/GenBank/DDBJ databases">
        <authorList>
            <consortium name="DOE Joint Genome Institute"/>
            <person name="Kuo A."/>
            <person name="Kohler A."/>
            <person name="Jargeat P."/>
            <person name="Nagy L.G."/>
            <person name="Floudas D."/>
            <person name="Copeland A."/>
            <person name="Barry K.W."/>
            <person name="Cichocki N."/>
            <person name="Veneault-Fourrey C."/>
            <person name="LaButti K."/>
            <person name="Lindquist E.A."/>
            <person name="Lipzen A."/>
            <person name="Lundell T."/>
            <person name="Morin E."/>
            <person name="Murat C."/>
            <person name="Sun H."/>
            <person name="Tunlid A."/>
            <person name="Henrissat B."/>
            <person name="Grigoriev I.V."/>
            <person name="Hibbett D.S."/>
            <person name="Martin F."/>
            <person name="Nordberg H.P."/>
            <person name="Cantor M.N."/>
            <person name="Hua S.X."/>
        </authorList>
    </citation>
    <scope>NUCLEOTIDE SEQUENCE [LARGE SCALE GENOMIC DNA]</scope>
    <source>
        <strain evidence="3 4">Ve08.2h10</strain>
    </source>
</reference>
<evidence type="ECO:0000256" key="1">
    <source>
        <dbReference type="SAM" id="MobiDB-lite"/>
    </source>
</evidence>
<evidence type="ECO:0000313" key="4">
    <source>
        <dbReference type="Proteomes" id="UP000054538"/>
    </source>
</evidence>
<evidence type="ECO:0000256" key="2">
    <source>
        <dbReference type="SAM" id="Phobius"/>
    </source>
</evidence>
<keyword evidence="2" id="KW-1133">Transmembrane helix</keyword>
<name>A0A0D0D9G7_9AGAM</name>